<evidence type="ECO:0000313" key="3">
    <source>
        <dbReference type="Proteomes" id="UP001501072"/>
    </source>
</evidence>
<organism evidence="2 3">
    <name type="scientific">Streptomyces thermogriseus</name>
    <dbReference type="NCBI Taxonomy" id="75292"/>
    <lineage>
        <taxon>Bacteria</taxon>
        <taxon>Bacillati</taxon>
        <taxon>Actinomycetota</taxon>
        <taxon>Actinomycetes</taxon>
        <taxon>Kitasatosporales</taxon>
        <taxon>Streptomycetaceae</taxon>
        <taxon>Streptomyces</taxon>
    </lineage>
</organism>
<accession>A0ABN1T1A7</accession>
<evidence type="ECO:0000313" key="2">
    <source>
        <dbReference type="EMBL" id="GAA1012145.1"/>
    </source>
</evidence>
<comment type="caution">
    <text evidence="2">The sequence shown here is derived from an EMBL/GenBank/DDBJ whole genome shotgun (WGS) entry which is preliminary data.</text>
</comment>
<name>A0ABN1T1A7_9ACTN</name>
<sequence>MVTAAPEDDEGTPPGGREAVLLPNPARMVDAGTAPFGAPGRLTAGRDWRAGMGPTIGERPERERVPCAWAVP</sequence>
<protein>
    <submittedName>
        <fullName evidence="2">Uncharacterized protein</fullName>
    </submittedName>
</protein>
<dbReference type="Proteomes" id="UP001501072">
    <property type="component" value="Unassembled WGS sequence"/>
</dbReference>
<evidence type="ECO:0000256" key="1">
    <source>
        <dbReference type="SAM" id="MobiDB-lite"/>
    </source>
</evidence>
<dbReference type="EMBL" id="BAAAHU010000036">
    <property type="protein sequence ID" value="GAA1012145.1"/>
    <property type="molecule type" value="Genomic_DNA"/>
</dbReference>
<proteinExistence type="predicted"/>
<gene>
    <name evidence="2" type="ORF">GCM10009564_35020</name>
</gene>
<reference evidence="2 3" key="1">
    <citation type="journal article" date="2019" name="Int. J. Syst. Evol. Microbiol.">
        <title>The Global Catalogue of Microorganisms (GCM) 10K type strain sequencing project: providing services to taxonomists for standard genome sequencing and annotation.</title>
        <authorList>
            <consortium name="The Broad Institute Genomics Platform"/>
            <consortium name="The Broad Institute Genome Sequencing Center for Infectious Disease"/>
            <person name="Wu L."/>
            <person name="Ma J."/>
        </authorList>
    </citation>
    <scope>NUCLEOTIDE SEQUENCE [LARGE SCALE GENOMIC DNA]</scope>
    <source>
        <strain evidence="2 3">JCM 11269</strain>
    </source>
</reference>
<keyword evidence="3" id="KW-1185">Reference proteome</keyword>
<feature type="region of interest" description="Disordered" evidence="1">
    <location>
        <begin position="28"/>
        <end position="63"/>
    </location>
</feature>